<evidence type="ECO:0000313" key="7">
    <source>
        <dbReference type="EMBL" id="TKR76716.1"/>
    </source>
</evidence>
<protein>
    <recommendedName>
        <fullName evidence="6">RING-type domain-containing protein</fullName>
    </recommendedName>
</protein>
<dbReference type="AlphaFoldDB" id="A0A4U5N2S8"/>
<proteinExistence type="predicted"/>
<evidence type="ECO:0000256" key="5">
    <source>
        <dbReference type="SAM" id="MobiDB-lite"/>
    </source>
</evidence>
<dbReference type="Gene3D" id="3.30.40.10">
    <property type="entry name" value="Zinc/RING finger domain, C3HC4 (zinc finger)"/>
    <property type="match status" value="2"/>
</dbReference>
<evidence type="ECO:0000256" key="2">
    <source>
        <dbReference type="ARBA" id="ARBA00022771"/>
    </source>
</evidence>
<feature type="compositionally biased region" description="Acidic residues" evidence="5">
    <location>
        <begin position="414"/>
        <end position="423"/>
    </location>
</feature>
<feature type="domain" description="RING-type" evidence="6">
    <location>
        <begin position="152"/>
        <end position="205"/>
    </location>
</feature>
<keyword evidence="3" id="KW-0862">Zinc</keyword>
<feature type="region of interest" description="Disordered" evidence="5">
    <location>
        <begin position="411"/>
        <end position="448"/>
    </location>
</feature>
<evidence type="ECO:0000313" key="8">
    <source>
        <dbReference type="Proteomes" id="UP000298663"/>
    </source>
</evidence>
<dbReference type="PROSITE" id="PS50089">
    <property type="entry name" value="ZF_RING_2"/>
    <property type="match status" value="2"/>
</dbReference>
<reference evidence="7 8" key="1">
    <citation type="journal article" date="2015" name="Genome Biol.">
        <title>Comparative genomics of Steinernema reveals deeply conserved gene regulatory networks.</title>
        <authorList>
            <person name="Dillman A.R."/>
            <person name="Macchietto M."/>
            <person name="Porter C.F."/>
            <person name="Rogers A."/>
            <person name="Williams B."/>
            <person name="Antoshechkin I."/>
            <person name="Lee M.M."/>
            <person name="Goodwin Z."/>
            <person name="Lu X."/>
            <person name="Lewis E.E."/>
            <person name="Goodrich-Blair H."/>
            <person name="Stock S.P."/>
            <person name="Adams B.J."/>
            <person name="Sternberg P.W."/>
            <person name="Mortazavi A."/>
        </authorList>
    </citation>
    <scope>NUCLEOTIDE SEQUENCE [LARGE SCALE GENOMIC DNA]</scope>
    <source>
        <strain evidence="7 8">ALL</strain>
    </source>
</reference>
<dbReference type="EMBL" id="AZBU02000005">
    <property type="protein sequence ID" value="TKR76716.1"/>
    <property type="molecule type" value="Genomic_DNA"/>
</dbReference>
<dbReference type="GO" id="GO:0008270">
    <property type="term" value="F:zinc ion binding"/>
    <property type="evidence" value="ECO:0007669"/>
    <property type="project" value="UniProtKB-KW"/>
</dbReference>
<evidence type="ECO:0000256" key="3">
    <source>
        <dbReference type="ARBA" id="ARBA00022833"/>
    </source>
</evidence>
<evidence type="ECO:0000256" key="1">
    <source>
        <dbReference type="ARBA" id="ARBA00022723"/>
    </source>
</evidence>
<evidence type="ECO:0000259" key="6">
    <source>
        <dbReference type="PROSITE" id="PS50089"/>
    </source>
</evidence>
<dbReference type="SUPFAM" id="SSF57850">
    <property type="entry name" value="RING/U-box"/>
    <property type="match status" value="1"/>
</dbReference>
<dbReference type="InterPro" id="IPR001841">
    <property type="entry name" value="Znf_RING"/>
</dbReference>
<feature type="domain" description="RING-type" evidence="6">
    <location>
        <begin position="62"/>
        <end position="99"/>
    </location>
</feature>
<dbReference type="PROSITE" id="PS00518">
    <property type="entry name" value="ZF_RING_1"/>
    <property type="match status" value="1"/>
</dbReference>
<dbReference type="InterPro" id="IPR017907">
    <property type="entry name" value="Znf_RING_CS"/>
</dbReference>
<accession>A0A4U5N2S8</accession>
<keyword evidence="1" id="KW-0479">Metal-binding</keyword>
<organism evidence="7 8">
    <name type="scientific">Steinernema carpocapsae</name>
    <name type="common">Entomopathogenic nematode</name>
    <dbReference type="NCBI Taxonomy" id="34508"/>
    <lineage>
        <taxon>Eukaryota</taxon>
        <taxon>Metazoa</taxon>
        <taxon>Ecdysozoa</taxon>
        <taxon>Nematoda</taxon>
        <taxon>Chromadorea</taxon>
        <taxon>Rhabditida</taxon>
        <taxon>Tylenchina</taxon>
        <taxon>Panagrolaimomorpha</taxon>
        <taxon>Strongyloidoidea</taxon>
        <taxon>Steinernematidae</taxon>
        <taxon>Steinernema</taxon>
    </lineage>
</organism>
<keyword evidence="8" id="KW-1185">Reference proteome</keyword>
<evidence type="ECO:0000256" key="4">
    <source>
        <dbReference type="PROSITE-ProRule" id="PRU00175"/>
    </source>
</evidence>
<reference evidence="7 8" key="2">
    <citation type="journal article" date="2019" name="G3 (Bethesda)">
        <title>Hybrid Assembly of the Genome of the Entomopathogenic Nematode Steinernema carpocapsae Identifies the X-Chromosome.</title>
        <authorList>
            <person name="Serra L."/>
            <person name="Macchietto M."/>
            <person name="Macias-Munoz A."/>
            <person name="McGill C.J."/>
            <person name="Rodriguez I.M."/>
            <person name="Rodriguez B."/>
            <person name="Murad R."/>
            <person name="Mortazavi A."/>
        </authorList>
    </citation>
    <scope>NUCLEOTIDE SEQUENCE [LARGE SCALE GENOMIC DNA]</scope>
    <source>
        <strain evidence="7 8">ALL</strain>
    </source>
</reference>
<sequence length="496" mass="56615">MHSIKDAADLICGVKAQLGQKIYNVLMNNEELRAMESPAAEKLSPDAYKQLIELTAYSHPKCSICPHSDEKLLIELSCGHGCCQKCAQNAGEKRCRLCDKRVTVQSEMKPLPRSKLLLDRKAKLDNNLRLALLTNEEYGQKLFELLFQLNSCIDCKILQRCQRVLSKCGHLMCQECLEKRAEYREVLGMKLLAKSKHSIECPTCKVRSQIPISGFARVDTYSRFLYIHQKYQKLYDMERIKHPLNKFDIPKKIFCSSCEQSRPAYESMFKCVDCDLDTPVCLTCIGAHEDTGHESIAISNREIRQAAMENLWRLYQCADQYVLGILKRFEDDFHPSQYGSHVERIVSNRNKIASIYEGITVAPYVIQGTADAAVRRAEIYVRRLREVTDVVNQEWPRLREDAKNKVVDVLNIPSDDEDEEDEEEVRKSPIPGPSNADVHMPSKDAFLDDSNRCSSMEILAKVENILDSPYSSTNSISFEECLEGEKSENASDYEVI</sequence>
<dbReference type="Proteomes" id="UP000298663">
    <property type="component" value="Unassembled WGS sequence"/>
</dbReference>
<dbReference type="OrthoDB" id="10443023at2759"/>
<name>A0A4U5N2S8_STECR</name>
<gene>
    <name evidence="7" type="ORF">L596_017821</name>
</gene>
<dbReference type="SMART" id="SM00184">
    <property type="entry name" value="RING"/>
    <property type="match status" value="2"/>
</dbReference>
<dbReference type="InterPro" id="IPR013083">
    <property type="entry name" value="Znf_RING/FYVE/PHD"/>
</dbReference>
<comment type="caution">
    <text evidence="7">The sequence shown here is derived from an EMBL/GenBank/DDBJ whole genome shotgun (WGS) entry which is preliminary data.</text>
</comment>
<keyword evidence="2 4" id="KW-0863">Zinc-finger</keyword>